<dbReference type="EMBL" id="JAAVMB010000012">
    <property type="protein sequence ID" value="NKC68496.1"/>
    <property type="molecule type" value="Genomic_DNA"/>
</dbReference>
<dbReference type="Gene3D" id="3.40.1360.10">
    <property type="match status" value="1"/>
</dbReference>
<accession>A0A7X6I3I0</accession>
<protein>
    <submittedName>
        <fullName evidence="2">DUF3991 domain-containing protein</fullName>
    </submittedName>
</protein>
<evidence type="ECO:0000259" key="1">
    <source>
        <dbReference type="Pfam" id="PF13154"/>
    </source>
</evidence>
<evidence type="ECO:0000313" key="2">
    <source>
        <dbReference type="EMBL" id="NKC68496.1"/>
    </source>
</evidence>
<evidence type="ECO:0000313" key="3">
    <source>
        <dbReference type="Proteomes" id="UP000521358"/>
    </source>
</evidence>
<dbReference type="RefSeq" id="WP_167807684.1">
    <property type="nucleotide sequence ID" value="NZ_JAAVMB010000012.1"/>
</dbReference>
<reference evidence="2 3" key="1">
    <citation type="submission" date="2020-03" db="EMBL/GenBank/DDBJ databases">
        <title>Bacterial samples isolated from urine from healthy bovine heifers (Gyr breed).</title>
        <authorList>
            <person name="Giannattasio-Ferraz S."/>
            <person name="Maskeri L."/>
            <person name="Penido A."/>
            <person name="Barbosa-Stancioli E.F."/>
            <person name="Putonti C."/>
        </authorList>
    </citation>
    <scope>NUCLEOTIDE SEQUENCE [LARGE SCALE GENOMIC DNA]</scope>
    <source>
        <strain evidence="2 3">UFMG-H7</strain>
    </source>
</reference>
<dbReference type="InterPro" id="IPR025054">
    <property type="entry name" value="DUF3991"/>
</dbReference>
<proteinExistence type="predicted"/>
<organism evidence="2 3">
    <name type="scientific">Vagococcus fluvialis</name>
    <dbReference type="NCBI Taxonomy" id="2738"/>
    <lineage>
        <taxon>Bacteria</taxon>
        <taxon>Bacillati</taxon>
        <taxon>Bacillota</taxon>
        <taxon>Bacilli</taxon>
        <taxon>Lactobacillales</taxon>
        <taxon>Enterococcaceae</taxon>
        <taxon>Vagococcus</taxon>
    </lineage>
</organism>
<sequence length="391" mass="45414">MTKVKSYTDKQVNFARRVNMYEFMKAKGETFYPMGSNGKYEEVDSEKGMFANVKTGVVNWSYQGITSFNNSIEFAMERYKQPYEETIQELLNFGSEFLKNGKYSQTIKEGGNDRKPTVRNHFSLSKLNESGTYDTGKLTPEGFRYLTEERFLSPNLVQIFADKEFISSDNKNNVLFKWQNIKNHRENEVIGADVQGIIKRSLESRIRNVKGEVKLGRSHYKGIAMNSGLDSGFIFHIGHYGHPPQVNVFEAPIESMSYTDLRMDHLKEGNHWMLSLSGTKEETLMKSIKEIVHQYQLSEPLQVNLCVNNDEQGKEFIRKFHQRYKEEEELQEHCVLSMELPNHPQFPVTDWNELLEVQQTGELESVLTNDKALRKARLLMKEKEDEVELTL</sequence>
<dbReference type="Pfam" id="PF13155">
    <property type="entry name" value="Toprim_2"/>
    <property type="match status" value="1"/>
</dbReference>
<name>A0A7X6I3I0_9ENTE</name>
<comment type="caution">
    <text evidence="2">The sequence shown here is derived from an EMBL/GenBank/DDBJ whole genome shotgun (WGS) entry which is preliminary data.</text>
</comment>
<feature type="domain" description="DUF3991" evidence="1">
    <location>
        <begin position="144"/>
        <end position="202"/>
    </location>
</feature>
<dbReference type="AlphaFoldDB" id="A0A7X6I3I0"/>
<dbReference type="Proteomes" id="UP000521358">
    <property type="component" value="Unassembled WGS sequence"/>
</dbReference>
<dbReference type="Pfam" id="PF13154">
    <property type="entry name" value="DUF3991"/>
    <property type="match status" value="1"/>
</dbReference>
<gene>
    <name evidence="2" type="ORF">HED35_10385</name>
</gene>